<dbReference type="PANTHER" id="PTHR10744">
    <property type="entry name" value="40S RIBOSOMAL PROTEIN S11 FAMILY MEMBER"/>
    <property type="match status" value="1"/>
</dbReference>
<dbReference type="PANTHER" id="PTHR10744:SF1">
    <property type="entry name" value="SMALL RIBOSOMAL SUBUNIT PROTEIN US17M"/>
    <property type="match status" value="1"/>
</dbReference>
<keyword evidence="5 6" id="KW-0687">Ribonucleoprotein</keyword>
<dbReference type="InterPro" id="IPR000266">
    <property type="entry name" value="Ribosomal_uS17"/>
</dbReference>
<dbReference type="STRING" id="459349.CLOAM1131"/>
<evidence type="ECO:0000313" key="9">
    <source>
        <dbReference type="Proteomes" id="UP000002019"/>
    </source>
</evidence>
<keyword evidence="3 6" id="KW-0694">RNA-binding</keyword>
<dbReference type="GO" id="GO:0022627">
    <property type="term" value="C:cytosolic small ribosomal subunit"/>
    <property type="evidence" value="ECO:0007669"/>
    <property type="project" value="UniProtKB-UniRule"/>
</dbReference>
<evidence type="ECO:0000256" key="4">
    <source>
        <dbReference type="ARBA" id="ARBA00022980"/>
    </source>
</evidence>
<dbReference type="KEGG" id="caci:CLOAM1131"/>
<evidence type="ECO:0000256" key="1">
    <source>
        <dbReference type="ARBA" id="ARBA00010254"/>
    </source>
</evidence>
<evidence type="ECO:0000256" key="6">
    <source>
        <dbReference type="HAMAP-Rule" id="MF_01345"/>
    </source>
</evidence>
<gene>
    <name evidence="6 8" type="primary">rpsQ</name>
    <name evidence="8" type="ordered locus">CLOAM1131</name>
</gene>
<evidence type="ECO:0000256" key="7">
    <source>
        <dbReference type="RuleBase" id="RU003872"/>
    </source>
</evidence>
<keyword evidence="9" id="KW-1185">Reference proteome</keyword>
<dbReference type="RefSeq" id="WP_015424851.1">
    <property type="nucleotide sequence ID" value="NC_020449.1"/>
</dbReference>
<comment type="function">
    <text evidence="6">One of the primary rRNA binding proteins, it binds specifically to the 5'-end of 16S ribosomal RNA.</text>
</comment>
<name>B0VI22_CLOAI</name>
<dbReference type="NCBIfam" id="TIGR03635">
    <property type="entry name" value="uS17_bact"/>
    <property type="match status" value="1"/>
</dbReference>
<dbReference type="EMBL" id="CU466930">
    <property type="protein sequence ID" value="CAO80993.1"/>
    <property type="molecule type" value="Genomic_DNA"/>
</dbReference>
<proteinExistence type="inferred from homology"/>
<sequence length="84" mass="9960">MATTHKMIKQGIVVSDKNDKTIVVRVERQFIHPLYKKTVRRHKKFMAHDENNSAHEGDIVQIMESRPLSARKRWTLHKIVERSK</sequence>
<reference evidence="8 9" key="1">
    <citation type="journal article" date="2008" name="J. Bacteriol.">
        <title>'Candidatus Cloacamonas acidaminovorans': genome sequence reconstruction provides a first glimpse of a new bacterial division.</title>
        <authorList>
            <person name="Pelletier E."/>
            <person name="Kreimeyer A."/>
            <person name="Bocs S."/>
            <person name="Rouy Z."/>
            <person name="Gyapay G."/>
            <person name="Chouari R."/>
            <person name="Riviere D."/>
            <person name="Ganesan A."/>
            <person name="Daegelen P."/>
            <person name="Sghir A."/>
            <person name="Cohen G.N."/>
            <person name="Medigue C."/>
            <person name="Weissenbach J."/>
            <person name="Le Paslier D."/>
        </authorList>
    </citation>
    <scope>NUCLEOTIDE SEQUENCE [LARGE SCALE GENOMIC DNA]</scope>
    <source>
        <strain evidence="9">Evry</strain>
    </source>
</reference>
<organism evidence="8 9">
    <name type="scientific">Cloacimonas acidaminovorans (strain Evry)</name>
    <dbReference type="NCBI Taxonomy" id="459349"/>
    <lineage>
        <taxon>Bacteria</taxon>
        <taxon>Pseudomonadati</taxon>
        <taxon>Candidatus Cloacimonadota</taxon>
        <taxon>Candidatus Cloacimonadia</taxon>
        <taxon>Candidatus Cloacimonadales</taxon>
        <taxon>Candidatus Cloacimonadaceae</taxon>
        <taxon>Candidatus Cloacimonas</taxon>
    </lineage>
</organism>
<dbReference type="HAMAP" id="MF_01345_B">
    <property type="entry name" value="Ribosomal_uS17_B"/>
    <property type="match status" value="1"/>
</dbReference>
<dbReference type="GO" id="GO:0006412">
    <property type="term" value="P:translation"/>
    <property type="evidence" value="ECO:0007669"/>
    <property type="project" value="UniProtKB-UniRule"/>
</dbReference>
<dbReference type="Pfam" id="PF00366">
    <property type="entry name" value="Ribosomal_S17"/>
    <property type="match status" value="1"/>
</dbReference>
<dbReference type="NCBIfam" id="NF004123">
    <property type="entry name" value="PRK05610.1"/>
    <property type="match status" value="1"/>
</dbReference>
<keyword evidence="2 6" id="KW-0699">rRNA-binding</keyword>
<dbReference type="AlphaFoldDB" id="B0VI22"/>
<dbReference type="CDD" id="cd00364">
    <property type="entry name" value="Ribosomal_uS17"/>
    <property type="match status" value="1"/>
</dbReference>
<dbReference type="Gene3D" id="2.40.50.140">
    <property type="entry name" value="Nucleic acid-binding proteins"/>
    <property type="match status" value="1"/>
</dbReference>
<evidence type="ECO:0000313" key="8">
    <source>
        <dbReference type="EMBL" id="CAO80993.1"/>
    </source>
</evidence>
<dbReference type="InterPro" id="IPR012340">
    <property type="entry name" value="NA-bd_OB-fold"/>
</dbReference>
<protein>
    <recommendedName>
        <fullName evidence="6">Small ribosomal subunit protein uS17</fullName>
    </recommendedName>
</protein>
<dbReference type="Proteomes" id="UP000002019">
    <property type="component" value="Chromosome"/>
</dbReference>
<evidence type="ECO:0000256" key="5">
    <source>
        <dbReference type="ARBA" id="ARBA00023274"/>
    </source>
</evidence>
<dbReference type="SUPFAM" id="SSF50249">
    <property type="entry name" value="Nucleic acid-binding proteins"/>
    <property type="match status" value="1"/>
</dbReference>
<evidence type="ECO:0000256" key="2">
    <source>
        <dbReference type="ARBA" id="ARBA00022730"/>
    </source>
</evidence>
<dbReference type="PRINTS" id="PR00973">
    <property type="entry name" value="RIBOSOMALS17"/>
</dbReference>
<evidence type="ECO:0000256" key="3">
    <source>
        <dbReference type="ARBA" id="ARBA00022884"/>
    </source>
</evidence>
<accession>B0VI22</accession>
<dbReference type="InterPro" id="IPR019979">
    <property type="entry name" value="Ribosomal_uS17_CS"/>
</dbReference>
<dbReference type="InterPro" id="IPR019984">
    <property type="entry name" value="Ribosomal_uS17_bact/chlr"/>
</dbReference>
<comment type="similarity">
    <text evidence="1 6 7">Belongs to the universal ribosomal protein uS17 family.</text>
</comment>
<dbReference type="OrthoDB" id="9811714at2"/>
<dbReference type="GO" id="GO:0003735">
    <property type="term" value="F:structural constituent of ribosome"/>
    <property type="evidence" value="ECO:0007669"/>
    <property type="project" value="UniProtKB-UniRule"/>
</dbReference>
<keyword evidence="4 6" id="KW-0689">Ribosomal protein</keyword>
<dbReference type="PROSITE" id="PS00056">
    <property type="entry name" value="RIBOSOMAL_S17"/>
    <property type="match status" value="1"/>
</dbReference>
<comment type="subunit">
    <text evidence="6">Part of the 30S ribosomal subunit.</text>
</comment>
<dbReference type="GO" id="GO:0019843">
    <property type="term" value="F:rRNA binding"/>
    <property type="evidence" value="ECO:0007669"/>
    <property type="project" value="UniProtKB-UniRule"/>
</dbReference>
<dbReference type="eggNOG" id="COG0186">
    <property type="taxonomic scope" value="Bacteria"/>
</dbReference>
<dbReference type="HOGENOM" id="CLU_073626_1_0_0"/>